<dbReference type="InterPro" id="IPR005302">
    <property type="entry name" value="MoCF_Sase_C"/>
</dbReference>
<accession>G4CQ85</accession>
<reference evidence="2 3" key="1">
    <citation type="submission" date="2011-06" db="EMBL/GenBank/DDBJ databases">
        <authorList>
            <person name="Muzny D."/>
            <person name="Qin X."/>
            <person name="Deng J."/>
            <person name="Jiang H."/>
            <person name="Liu Y."/>
            <person name="Qu J."/>
            <person name="Song X.-Z."/>
            <person name="Zhang L."/>
            <person name="Thornton R."/>
            <person name="Coyle M."/>
            <person name="Francisco L."/>
            <person name="Jackson L."/>
            <person name="Javaid M."/>
            <person name="Korchina V."/>
            <person name="Kovar C."/>
            <person name="Mata R."/>
            <person name="Mathew T."/>
            <person name="Ngo R."/>
            <person name="Nguyen L."/>
            <person name="Nguyen N."/>
            <person name="Okwuonu G."/>
            <person name="Ongeri F."/>
            <person name="Pham C."/>
            <person name="Simmons D."/>
            <person name="Wilczek-Boney K."/>
            <person name="Hale W."/>
            <person name="Jakkamsetti A."/>
            <person name="Pham P."/>
            <person name="Ruth R."/>
            <person name="San Lucas F."/>
            <person name="Warren J."/>
            <person name="Zhang J."/>
            <person name="Zhao Z."/>
            <person name="Zhou C."/>
            <person name="Zhu D."/>
            <person name="Lee S."/>
            <person name="Bess C."/>
            <person name="Blankenburg K."/>
            <person name="Forbes L."/>
            <person name="Fu Q."/>
            <person name="Gubbala S."/>
            <person name="Hirani K."/>
            <person name="Jayaseelan J.C."/>
            <person name="Lara F."/>
            <person name="Munidasa M."/>
            <person name="Palculict T."/>
            <person name="Patil S."/>
            <person name="Pu L.-L."/>
            <person name="Saada N."/>
            <person name="Tang L."/>
            <person name="Weissenberger G."/>
            <person name="Zhu Y."/>
            <person name="Hemphill L."/>
            <person name="Shang Y."/>
            <person name="Youmans B."/>
            <person name="Ayvaz T."/>
            <person name="Ross M."/>
            <person name="Santibanez J."/>
            <person name="Aqrawi P."/>
            <person name="Gross S."/>
            <person name="Joshi V."/>
            <person name="Fowler G."/>
            <person name="Nazareth L."/>
            <person name="Reid J."/>
            <person name="Worley K."/>
            <person name="Petrosino J."/>
            <person name="Highlander S."/>
            <person name="Gibbs R."/>
        </authorList>
    </citation>
    <scope>NUCLEOTIDE SEQUENCE [LARGE SCALE GENOMIC DNA]</scope>
    <source>
        <strain evidence="2 3">9715</strain>
    </source>
</reference>
<dbReference type="PROSITE" id="PS51340">
    <property type="entry name" value="MOSC"/>
    <property type="match status" value="1"/>
</dbReference>
<dbReference type="GO" id="GO:0003824">
    <property type="term" value="F:catalytic activity"/>
    <property type="evidence" value="ECO:0007669"/>
    <property type="project" value="InterPro"/>
</dbReference>
<dbReference type="HOGENOM" id="CLU_028286_0_2_4"/>
<comment type="caution">
    <text evidence="2">The sequence shown here is derived from an EMBL/GenBank/DDBJ whole genome shotgun (WGS) entry which is preliminary data.</text>
</comment>
<dbReference type="SUPFAM" id="SSF141673">
    <property type="entry name" value="MOSC N-terminal domain-like"/>
    <property type="match status" value="1"/>
</dbReference>
<dbReference type="RefSeq" id="WP_009116386.1">
    <property type="nucleotide sequence ID" value="NZ_JH165159.1"/>
</dbReference>
<dbReference type="GO" id="GO:0030151">
    <property type="term" value="F:molybdenum ion binding"/>
    <property type="evidence" value="ECO:0007669"/>
    <property type="project" value="InterPro"/>
</dbReference>
<dbReference type="AlphaFoldDB" id="G4CQ85"/>
<dbReference type="Gene3D" id="2.40.33.20">
    <property type="entry name" value="PK beta-barrel domain-like"/>
    <property type="match status" value="1"/>
</dbReference>
<dbReference type="OrthoDB" id="581532at2"/>
<dbReference type="InterPro" id="IPR011037">
    <property type="entry name" value="Pyrv_Knase-like_insert_dom_sf"/>
</dbReference>
<feature type="domain" description="MOSC" evidence="1">
    <location>
        <begin position="101"/>
        <end position="255"/>
    </location>
</feature>
<dbReference type="Proteomes" id="UP000005336">
    <property type="component" value="Unassembled WGS sequence"/>
</dbReference>
<protein>
    <submittedName>
        <fullName evidence="2">MOSC domain protein</fullName>
    </submittedName>
</protein>
<dbReference type="SUPFAM" id="SSF50800">
    <property type="entry name" value="PK beta-barrel domain-like"/>
    <property type="match status" value="1"/>
</dbReference>
<keyword evidence="3" id="KW-1185">Reference proteome</keyword>
<organism evidence="2 3">
    <name type="scientific">Neisseria wadsworthii 9715</name>
    <dbReference type="NCBI Taxonomy" id="1030841"/>
    <lineage>
        <taxon>Bacteria</taxon>
        <taxon>Pseudomonadati</taxon>
        <taxon>Pseudomonadota</taxon>
        <taxon>Betaproteobacteria</taxon>
        <taxon>Neisseriales</taxon>
        <taxon>Neisseriaceae</taxon>
        <taxon>Neisseria</taxon>
    </lineage>
</organism>
<dbReference type="Pfam" id="PF03476">
    <property type="entry name" value="MOSC_N"/>
    <property type="match status" value="1"/>
</dbReference>
<gene>
    <name evidence="2" type="primary">ycbX</name>
    <name evidence="2" type="ORF">HMPREF9370_1245</name>
</gene>
<sequence>MKLIQLNRYPVKSMGANALSESKVMTKGLLHDREWLIASPQGNMITARKFPQMLLWRVCVEHDSIILTAPDSSSRTVHIDEMNRQADATVWRDSFGAYCGSDATDAWLSEKLGVDACIYWLGKESRRILTHTQTPLSFADGAPFLLANTASLQSLNGDLEESVEIERFRANFVVDGSEAYEEEHWQRIRIGEVEFEHFKPCVRCVMVTVDLQTGKKDPFQEPLSTLAVGRKAIFGVNLVALNEGTVRVGDKVEVLSWL</sequence>
<evidence type="ECO:0000313" key="2">
    <source>
        <dbReference type="EMBL" id="EGZ46813.1"/>
    </source>
</evidence>
<evidence type="ECO:0000313" key="3">
    <source>
        <dbReference type="Proteomes" id="UP000005336"/>
    </source>
</evidence>
<name>G4CQ85_9NEIS</name>
<proteinExistence type="predicted"/>
<evidence type="ECO:0000259" key="1">
    <source>
        <dbReference type="PROSITE" id="PS51340"/>
    </source>
</evidence>
<dbReference type="GO" id="GO:0030170">
    <property type="term" value="F:pyridoxal phosphate binding"/>
    <property type="evidence" value="ECO:0007669"/>
    <property type="project" value="InterPro"/>
</dbReference>
<dbReference type="PANTHER" id="PTHR14237:SF19">
    <property type="entry name" value="MITOCHONDRIAL AMIDOXIME REDUCING COMPONENT 1"/>
    <property type="match status" value="1"/>
</dbReference>
<dbReference type="InterPro" id="IPR005303">
    <property type="entry name" value="MOCOS_middle"/>
</dbReference>
<dbReference type="PANTHER" id="PTHR14237">
    <property type="entry name" value="MOLYBDOPTERIN COFACTOR SULFURASE MOSC"/>
    <property type="match status" value="1"/>
</dbReference>
<dbReference type="EMBL" id="AGAZ01000044">
    <property type="protein sequence ID" value="EGZ46813.1"/>
    <property type="molecule type" value="Genomic_DNA"/>
</dbReference>
<dbReference type="Pfam" id="PF03473">
    <property type="entry name" value="MOSC"/>
    <property type="match status" value="1"/>
</dbReference>
<dbReference type="PATRIC" id="fig|1030841.3.peg.1226"/>